<dbReference type="InterPro" id="IPR006158">
    <property type="entry name" value="Cobalamin-bd"/>
</dbReference>
<dbReference type="Pfam" id="PF02310">
    <property type="entry name" value="B12-binding"/>
    <property type="match status" value="1"/>
</dbReference>
<dbReference type="PROSITE" id="PS51332">
    <property type="entry name" value="B12_BINDING"/>
    <property type="match status" value="1"/>
</dbReference>
<name>A5UL23_METS3</name>
<dbReference type="InterPro" id="IPR007197">
    <property type="entry name" value="rSAM"/>
</dbReference>
<dbReference type="GO" id="GO:0003824">
    <property type="term" value="F:catalytic activity"/>
    <property type="evidence" value="ECO:0007669"/>
    <property type="project" value="InterPro"/>
</dbReference>
<dbReference type="AlphaFoldDB" id="A5UL23"/>
<dbReference type="InterPro" id="IPR051198">
    <property type="entry name" value="BchE-like"/>
</dbReference>
<evidence type="ECO:0000256" key="4">
    <source>
        <dbReference type="ARBA" id="ARBA00023004"/>
    </source>
</evidence>
<dbReference type="GO" id="GO:0046872">
    <property type="term" value="F:metal ion binding"/>
    <property type="evidence" value="ECO:0007669"/>
    <property type="project" value="UniProtKB-KW"/>
</dbReference>
<proteinExistence type="predicted"/>
<dbReference type="EMBL" id="CP000678">
    <property type="protein sequence ID" value="ABQ86901.1"/>
    <property type="molecule type" value="Genomic_DNA"/>
</dbReference>
<dbReference type="SUPFAM" id="SSF102114">
    <property type="entry name" value="Radical SAM enzymes"/>
    <property type="match status" value="1"/>
</dbReference>
<reference evidence="7 8" key="1">
    <citation type="journal article" date="2007" name="Proc. Natl. Acad. Sci. U.S.A.">
        <title>Genomic and metabolic adaptations of Methanobrevibacter smithii to the human gut.</title>
        <authorList>
            <person name="Samuel B.S."/>
            <person name="Hansen E.E."/>
            <person name="Manchester J.K."/>
            <person name="Coutinho P.M."/>
            <person name="Henrissat B."/>
            <person name="Fulton R."/>
            <person name="Latreille P."/>
            <person name="Kim K."/>
            <person name="Wilson R.K."/>
            <person name="Gordon J.I."/>
        </authorList>
    </citation>
    <scope>NUCLEOTIDE SEQUENCE [LARGE SCALE GENOMIC DNA]</scope>
    <source>
        <strain evidence="8">ATCC 35061 / DSM 861 / OCM 144 / PS</strain>
    </source>
</reference>
<dbReference type="Gene3D" id="3.40.50.280">
    <property type="entry name" value="Cobalamin-binding domain"/>
    <property type="match status" value="1"/>
</dbReference>
<dbReference type="GO" id="GO:0005829">
    <property type="term" value="C:cytosol"/>
    <property type="evidence" value="ECO:0007669"/>
    <property type="project" value="TreeGrafter"/>
</dbReference>
<evidence type="ECO:0000313" key="7">
    <source>
        <dbReference type="EMBL" id="ABQ86901.1"/>
    </source>
</evidence>
<dbReference type="Proteomes" id="UP000001992">
    <property type="component" value="Chromosome"/>
</dbReference>
<dbReference type="SFLD" id="SFLDG01082">
    <property type="entry name" value="B12-binding_domain_containing"/>
    <property type="match status" value="1"/>
</dbReference>
<keyword evidence="5" id="KW-0411">Iron-sulfur</keyword>
<dbReference type="InterPro" id="IPR058240">
    <property type="entry name" value="rSAM_sf"/>
</dbReference>
<evidence type="ECO:0000256" key="3">
    <source>
        <dbReference type="ARBA" id="ARBA00022723"/>
    </source>
</evidence>
<evidence type="ECO:0000256" key="5">
    <source>
        <dbReference type="ARBA" id="ARBA00023014"/>
    </source>
</evidence>
<evidence type="ECO:0000259" key="6">
    <source>
        <dbReference type="PROSITE" id="PS51332"/>
    </source>
</evidence>
<evidence type="ECO:0000256" key="2">
    <source>
        <dbReference type="ARBA" id="ARBA00022691"/>
    </source>
</evidence>
<dbReference type="STRING" id="420247.Msm_0696"/>
<dbReference type="PANTHER" id="PTHR43409">
    <property type="entry name" value="ANAEROBIC MAGNESIUM-PROTOPORPHYRIN IX MONOMETHYL ESTER CYCLASE-RELATED"/>
    <property type="match status" value="1"/>
</dbReference>
<evidence type="ECO:0000256" key="1">
    <source>
        <dbReference type="ARBA" id="ARBA00001966"/>
    </source>
</evidence>
<dbReference type="EnsemblBacteria" id="ABQ86901">
    <property type="protein sequence ID" value="ABQ86901"/>
    <property type="gene ID" value="Msm_0696"/>
</dbReference>
<sequence length="506" mass="60200">MAFEDWITKDVKNVLLVEPNFPIPNKSRNHANFLPIGLLKIAAYLRNKSINIKLVRHDKENLKQTTLFPKKNQEFKPDLICVTSIFTYWSKYVKNTVSYYKSLYKNIPVIVGGIYASLMPEHCKNYTKCDDVILGPIYEAEKLYPAYDLVDVDYQIVHTSRGCVRQCKFCGTYIIEPEWKCKKSIKKEIKKKKIIFYDNNLLANPYIKNILNELIELKQNHEISYVESQSGFDGRILRKHPEIAKMLKKAGFKNPKIAWDYNLKQAPKIKEQIDLLISGGFKAKEISIFMIYNYDLDYNEMEKKRVQCAKWGVQITDCRYRPLDQTFDEYSPYKTKGQTNKDYYIHPNWTDKEIRKFRRNIRRHNICMRHEVDYHSSILERKKIPQELAQKYREMDYNEVKQYLPDAWTPVKSHDLNEKDYFKISDTLTHIKKPEKTQKNQTLLNHDYCPPKQNIIQINYLTTYNKTNSQIVENKNKKDNIDECIKYIINTKQKNEIEIPYRINAK</sequence>
<dbReference type="GO" id="GO:0031419">
    <property type="term" value="F:cobalamin binding"/>
    <property type="evidence" value="ECO:0007669"/>
    <property type="project" value="InterPro"/>
</dbReference>
<organism evidence="7 8">
    <name type="scientific">Methanobrevibacter smithii (strain ATCC 35061 / DSM 861 / OCM 144 / PS)</name>
    <dbReference type="NCBI Taxonomy" id="420247"/>
    <lineage>
        <taxon>Archaea</taxon>
        <taxon>Methanobacteriati</taxon>
        <taxon>Methanobacteriota</taxon>
        <taxon>Methanomada group</taxon>
        <taxon>Methanobacteria</taxon>
        <taxon>Methanobacteriales</taxon>
        <taxon>Methanobacteriaceae</taxon>
        <taxon>Methanobrevibacter</taxon>
    </lineage>
</organism>
<dbReference type="RefSeq" id="WP_011954052.1">
    <property type="nucleotide sequence ID" value="NC_009515.1"/>
</dbReference>
<dbReference type="GO" id="GO:0051536">
    <property type="term" value="F:iron-sulfur cluster binding"/>
    <property type="evidence" value="ECO:0007669"/>
    <property type="project" value="UniProtKB-KW"/>
</dbReference>
<dbReference type="SUPFAM" id="SSF52242">
    <property type="entry name" value="Cobalamin (vitamin B12)-binding domain"/>
    <property type="match status" value="1"/>
</dbReference>
<dbReference type="SFLD" id="SFLDS00029">
    <property type="entry name" value="Radical_SAM"/>
    <property type="match status" value="1"/>
</dbReference>
<dbReference type="HOGENOM" id="CLU_593995_0_0_2"/>
<feature type="domain" description="B12-binding" evidence="6">
    <location>
        <begin position="11"/>
        <end position="160"/>
    </location>
</feature>
<dbReference type="GeneID" id="78817325"/>
<accession>A5UL23</accession>
<dbReference type="eggNOG" id="arCOG01355">
    <property type="taxonomic scope" value="Archaea"/>
</dbReference>
<dbReference type="PANTHER" id="PTHR43409:SF15">
    <property type="entry name" value="PUTATIVE-RELATED"/>
    <property type="match status" value="1"/>
</dbReference>
<dbReference type="InterPro" id="IPR036724">
    <property type="entry name" value="Cobalamin-bd_sf"/>
</dbReference>
<keyword evidence="2" id="KW-0949">S-adenosyl-L-methionine</keyword>
<keyword evidence="4" id="KW-0408">Iron</keyword>
<dbReference type="BioCyc" id="MSMI420247:GHWZ-709-MONOMER"/>
<keyword evidence="8" id="KW-1185">Reference proteome</keyword>
<dbReference type="KEGG" id="msi:Msm_0696"/>
<comment type="cofactor">
    <cofactor evidence="1">
        <name>[4Fe-4S] cluster</name>
        <dbReference type="ChEBI" id="CHEBI:49883"/>
    </cofactor>
</comment>
<evidence type="ECO:0000313" key="8">
    <source>
        <dbReference type="Proteomes" id="UP000001992"/>
    </source>
</evidence>
<dbReference type="PATRIC" id="fig|420247.28.peg.693"/>
<gene>
    <name evidence="7" type="ordered locus">Msm_0696</name>
</gene>
<protein>
    <submittedName>
        <fullName evidence="7">Fe-S oxidoreductase</fullName>
    </submittedName>
</protein>
<keyword evidence="3" id="KW-0479">Metal-binding</keyword>